<evidence type="ECO:0000313" key="2">
    <source>
        <dbReference type="EMBL" id="CAL5133465.1"/>
    </source>
</evidence>
<dbReference type="Proteomes" id="UP001497525">
    <property type="component" value="Unassembled WGS sequence"/>
</dbReference>
<dbReference type="EMBL" id="CAXLJL010000156">
    <property type="protein sequence ID" value="CAL5133465.1"/>
    <property type="molecule type" value="Genomic_DNA"/>
</dbReference>
<organism evidence="2 3">
    <name type="scientific">Calicophoron daubneyi</name>
    <name type="common">Rumen fluke</name>
    <name type="synonym">Paramphistomum daubneyi</name>
    <dbReference type="NCBI Taxonomy" id="300641"/>
    <lineage>
        <taxon>Eukaryota</taxon>
        <taxon>Metazoa</taxon>
        <taxon>Spiralia</taxon>
        <taxon>Lophotrochozoa</taxon>
        <taxon>Platyhelminthes</taxon>
        <taxon>Trematoda</taxon>
        <taxon>Digenea</taxon>
        <taxon>Plagiorchiida</taxon>
        <taxon>Pronocephalata</taxon>
        <taxon>Paramphistomoidea</taxon>
        <taxon>Paramphistomidae</taxon>
        <taxon>Calicophoron</taxon>
    </lineage>
</organism>
<sequence>MTMNYWHRAHLSGWVLAILSGFLAACAALWAKSLDKVSKYAAQHQSELNPHLALMIGYAFYVLINVLMWIVFGAALKKNGKCITTLALNTLSNFMFSVRGLASQ</sequence>
<evidence type="ECO:0000313" key="3">
    <source>
        <dbReference type="Proteomes" id="UP001497525"/>
    </source>
</evidence>
<protein>
    <submittedName>
        <fullName evidence="2">Uncharacterized protein</fullName>
    </submittedName>
</protein>
<keyword evidence="1" id="KW-0472">Membrane</keyword>
<name>A0AAV2T9L3_CALDB</name>
<evidence type="ECO:0000256" key="1">
    <source>
        <dbReference type="SAM" id="Phobius"/>
    </source>
</evidence>
<comment type="caution">
    <text evidence="2">The sequence shown here is derived from an EMBL/GenBank/DDBJ whole genome shotgun (WGS) entry which is preliminary data.</text>
</comment>
<keyword evidence="1" id="KW-1133">Transmembrane helix</keyword>
<accession>A0AAV2T9L3</accession>
<proteinExistence type="predicted"/>
<dbReference type="AlphaFoldDB" id="A0AAV2T9L3"/>
<reference evidence="2" key="1">
    <citation type="submission" date="2024-06" db="EMBL/GenBank/DDBJ databases">
        <authorList>
            <person name="Liu X."/>
            <person name="Lenzi L."/>
            <person name="Haldenby T S."/>
            <person name="Uol C."/>
        </authorList>
    </citation>
    <scope>NUCLEOTIDE SEQUENCE</scope>
</reference>
<feature type="transmembrane region" description="Helical" evidence="1">
    <location>
        <begin position="55"/>
        <end position="76"/>
    </location>
</feature>
<gene>
    <name evidence="2" type="ORF">CDAUBV1_LOCUS6699</name>
</gene>
<keyword evidence="1" id="KW-0812">Transmembrane</keyword>